<reference evidence="2 3" key="1">
    <citation type="journal article" date="2019" name="Commun. Biol.">
        <title>The bagworm genome reveals a unique fibroin gene that provides high tensile strength.</title>
        <authorList>
            <person name="Kono N."/>
            <person name="Nakamura H."/>
            <person name="Ohtoshi R."/>
            <person name="Tomita M."/>
            <person name="Numata K."/>
            <person name="Arakawa K."/>
        </authorList>
    </citation>
    <scope>NUCLEOTIDE SEQUENCE [LARGE SCALE GENOMIC DNA]</scope>
</reference>
<evidence type="ECO:0000313" key="2">
    <source>
        <dbReference type="EMBL" id="GBP85422.1"/>
    </source>
</evidence>
<proteinExistence type="predicted"/>
<dbReference type="EMBL" id="BGZK01001735">
    <property type="protein sequence ID" value="GBP85422.1"/>
    <property type="molecule type" value="Genomic_DNA"/>
</dbReference>
<keyword evidence="3" id="KW-1185">Reference proteome</keyword>
<sequence length="263" mass="30284">MCYSDAHTRFSHLIGISKRILRWCKARRIIIFASYINSTDNKGADAESHKRVSSAHKMEMKINLIIFLPCVARDMSLAPKYNFSPGEHAARAVPRNCLVSLPKSFTPGGSLCLNMRTNPKTSTLENGLYDYYNTVSIRTGSNLKPYTLTSMRGNGCPHRNDDNVRKGWLKVWHLLLGMGYTATHLIVEPPPRIITVQRTKFYRFELAANDIPCSNRIERNRDRIPDSDRGRNSYRESYRGRRRDRPLQTMKEQPPRPRGRSRS</sequence>
<feature type="region of interest" description="Disordered" evidence="1">
    <location>
        <begin position="219"/>
        <end position="263"/>
    </location>
</feature>
<accession>A0A4C1ZDG0</accession>
<evidence type="ECO:0000256" key="1">
    <source>
        <dbReference type="SAM" id="MobiDB-lite"/>
    </source>
</evidence>
<protein>
    <submittedName>
        <fullName evidence="2">Uncharacterized protein</fullName>
    </submittedName>
</protein>
<evidence type="ECO:0000313" key="3">
    <source>
        <dbReference type="Proteomes" id="UP000299102"/>
    </source>
</evidence>
<organism evidence="2 3">
    <name type="scientific">Eumeta variegata</name>
    <name type="common">Bagworm moth</name>
    <name type="synonym">Eumeta japonica</name>
    <dbReference type="NCBI Taxonomy" id="151549"/>
    <lineage>
        <taxon>Eukaryota</taxon>
        <taxon>Metazoa</taxon>
        <taxon>Ecdysozoa</taxon>
        <taxon>Arthropoda</taxon>
        <taxon>Hexapoda</taxon>
        <taxon>Insecta</taxon>
        <taxon>Pterygota</taxon>
        <taxon>Neoptera</taxon>
        <taxon>Endopterygota</taxon>
        <taxon>Lepidoptera</taxon>
        <taxon>Glossata</taxon>
        <taxon>Ditrysia</taxon>
        <taxon>Tineoidea</taxon>
        <taxon>Psychidae</taxon>
        <taxon>Oiketicinae</taxon>
        <taxon>Eumeta</taxon>
    </lineage>
</organism>
<gene>
    <name evidence="2" type="ORF">EVAR_64072_1</name>
</gene>
<dbReference type="Proteomes" id="UP000299102">
    <property type="component" value="Unassembled WGS sequence"/>
</dbReference>
<feature type="compositionally biased region" description="Basic and acidic residues" evidence="1">
    <location>
        <begin position="219"/>
        <end position="239"/>
    </location>
</feature>
<comment type="caution">
    <text evidence="2">The sequence shown here is derived from an EMBL/GenBank/DDBJ whole genome shotgun (WGS) entry which is preliminary data.</text>
</comment>
<dbReference type="OrthoDB" id="2897838at2759"/>
<name>A0A4C1ZDG0_EUMVA</name>
<dbReference type="AlphaFoldDB" id="A0A4C1ZDG0"/>